<dbReference type="EC" id="1.6.5.-" evidence="6"/>
<evidence type="ECO:0000256" key="2">
    <source>
        <dbReference type="ARBA" id="ARBA00022643"/>
    </source>
</evidence>
<dbReference type="PANTHER" id="PTHR43741">
    <property type="entry name" value="FMN-DEPENDENT NADH-AZOREDUCTASE 1"/>
    <property type="match status" value="1"/>
</dbReference>
<feature type="binding site" evidence="6">
    <location>
        <position position="9"/>
    </location>
    <ligand>
        <name>FMN</name>
        <dbReference type="ChEBI" id="CHEBI:58210"/>
    </ligand>
</feature>
<comment type="catalytic activity">
    <reaction evidence="6">
        <text>2 a quinone + NADH + H(+) = 2 a 1,4-benzosemiquinone + NAD(+)</text>
        <dbReference type="Rhea" id="RHEA:65952"/>
        <dbReference type="ChEBI" id="CHEBI:15378"/>
        <dbReference type="ChEBI" id="CHEBI:57540"/>
        <dbReference type="ChEBI" id="CHEBI:57945"/>
        <dbReference type="ChEBI" id="CHEBI:132124"/>
        <dbReference type="ChEBI" id="CHEBI:134225"/>
    </reaction>
</comment>
<evidence type="ECO:0000256" key="4">
    <source>
        <dbReference type="ARBA" id="ARBA00023027"/>
    </source>
</evidence>
<protein>
    <recommendedName>
        <fullName evidence="6">FMN dependent NADH:quinone oxidoreductase</fullName>
        <ecNumber evidence="6">1.6.5.-</ecNumber>
    </recommendedName>
    <alternativeName>
        <fullName evidence="6">Azo-dye reductase</fullName>
    </alternativeName>
    <alternativeName>
        <fullName evidence="6">FMN-dependent NADH-azo compound oxidoreductase</fullName>
    </alternativeName>
    <alternativeName>
        <fullName evidence="6">FMN-dependent NADH-azoreductase</fullName>
        <ecNumber evidence="6">1.7.1.17</ecNumber>
    </alternativeName>
</protein>
<comment type="similarity">
    <text evidence="6">Belongs to the azoreductase type 1 family.</text>
</comment>
<dbReference type="PANTHER" id="PTHR43741:SF2">
    <property type="entry name" value="FMN-DEPENDENT NADH:QUINONE OXIDOREDUCTASE"/>
    <property type="match status" value="1"/>
</dbReference>
<dbReference type="Pfam" id="PF02525">
    <property type="entry name" value="Flavodoxin_2"/>
    <property type="match status" value="1"/>
</dbReference>
<proteinExistence type="inferred from homology"/>
<comment type="function">
    <text evidence="6">Quinone reductase that provides resistance to thiol-specific stress caused by electrophilic quinones.</text>
</comment>
<keyword evidence="2 6" id="KW-0288">FMN</keyword>
<comment type="subunit">
    <text evidence="6">Homodimer.</text>
</comment>
<name>A0A7Z7HPE1_9PROT</name>
<feature type="binding site" evidence="6">
    <location>
        <begin position="15"/>
        <end position="17"/>
    </location>
    <ligand>
        <name>FMN</name>
        <dbReference type="ChEBI" id="CHEBI:58210"/>
    </ligand>
</feature>
<keyword evidence="3 6" id="KW-0560">Oxidoreductase</keyword>
<reference evidence="8" key="1">
    <citation type="submission" date="2017-03" db="EMBL/GenBank/DDBJ databases">
        <authorList>
            <consortium name="AG Boll"/>
        </authorList>
    </citation>
    <scope>NUCLEOTIDE SEQUENCE [LARGE SCALE GENOMIC DNA]</scope>
    <source>
        <strain evidence="8">Chol</strain>
    </source>
</reference>
<comment type="caution">
    <text evidence="6">Lacks conserved residue(s) required for the propagation of feature annotation.</text>
</comment>
<dbReference type="EMBL" id="LT837803">
    <property type="protein sequence ID" value="SMB22561.1"/>
    <property type="molecule type" value="Genomic_DNA"/>
</dbReference>
<evidence type="ECO:0000256" key="3">
    <source>
        <dbReference type="ARBA" id="ARBA00023002"/>
    </source>
</evidence>
<evidence type="ECO:0000313" key="9">
    <source>
        <dbReference type="Proteomes" id="UP000242886"/>
    </source>
</evidence>
<feature type="domain" description="Flavodoxin-like fold" evidence="7">
    <location>
        <begin position="1"/>
        <end position="201"/>
    </location>
</feature>
<evidence type="ECO:0000259" key="7">
    <source>
        <dbReference type="Pfam" id="PF02525"/>
    </source>
</evidence>
<sequence>MNILQINASIRAGESQSSRLASAIVERLQALRQAEGLPPARLTLRDLAQTPHPALDESALLALATAAAERSPQQAARVALDDRLIAEVQAADVLVLGVPMYNFAIPSQLKNWFDAVARAGTTFRYTEQGPEGLLKNKQVHLALARGGIYRDTQNDTQLAWLKTMLGFLGMTDVHCFYAEAQSMGAEAAQAAQAQALAEIRSHPHFRIARISPAAISTAA</sequence>
<dbReference type="InterPro" id="IPR023048">
    <property type="entry name" value="NADH:quinone_OxRdtase_FMN_depd"/>
</dbReference>
<evidence type="ECO:0000256" key="1">
    <source>
        <dbReference type="ARBA" id="ARBA00022630"/>
    </source>
</evidence>
<organism evidence="8 9">
    <name type="scientific">Sterolibacterium denitrificans</name>
    <dbReference type="NCBI Taxonomy" id="157592"/>
    <lineage>
        <taxon>Bacteria</taxon>
        <taxon>Pseudomonadati</taxon>
        <taxon>Pseudomonadota</taxon>
        <taxon>Betaproteobacteria</taxon>
        <taxon>Nitrosomonadales</taxon>
        <taxon>Sterolibacteriaceae</taxon>
        <taxon>Sterolibacterium</taxon>
    </lineage>
</organism>
<comment type="cofactor">
    <cofactor evidence="6">
        <name>FMN</name>
        <dbReference type="ChEBI" id="CHEBI:58210"/>
    </cofactor>
    <text evidence="6">Binds 1 FMN per subunit.</text>
</comment>
<evidence type="ECO:0000256" key="5">
    <source>
        <dbReference type="ARBA" id="ARBA00048542"/>
    </source>
</evidence>
<dbReference type="Gene3D" id="3.40.50.360">
    <property type="match status" value="1"/>
</dbReference>
<dbReference type="GO" id="GO:0009055">
    <property type="term" value="F:electron transfer activity"/>
    <property type="evidence" value="ECO:0007669"/>
    <property type="project" value="UniProtKB-UniRule"/>
</dbReference>
<evidence type="ECO:0000256" key="6">
    <source>
        <dbReference type="HAMAP-Rule" id="MF_01216"/>
    </source>
</evidence>
<keyword evidence="1 6" id="KW-0285">Flavoprotein</keyword>
<dbReference type="SUPFAM" id="SSF52218">
    <property type="entry name" value="Flavoproteins"/>
    <property type="match status" value="1"/>
</dbReference>
<dbReference type="InterPro" id="IPR050104">
    <property type="entry name" value="FMN-dep_NADH:Q_OxRdtase_AzoR1"/>
</dbReference>
<dbReference type="InterPro" id="IPR029039">
    <property type="entry name" value="Flavoprotein-like_sf"/>
</dbReference>
<dbReference type="Proteomes" id="UP000242886">
    <property type="component" value="Chromosome SDENCHOL"/>
</dbReference>
<dbReference type="InterPro" id="IPR003680">
    <property type="entry name" value="Flavodoxin_fold"/>
</dbReference>
<dbReference type="AlphaFoldDB" id="A0A7Z7HPE1"/>
<keyword evidence="9" id="KW-1185">Reference proteome</keyword>
<dbReference type="RefSeq" id="WP_154716011.1">
    <property type="nucleotide sequence ID" value="NZ_LT837803.1"/>
</dbReference>
<evidence type="ECO:0000313" key="8">
    <source>
        <dbReference type="EMBL" id="SMB22561.1"/>
    </source>
</evidence>
<comment type="catalytic activity">
    <reaction evidence="5">
        <text>N,N-dimethyl-1,4-phenylenediamine + anthranilate + 2 NAD(+) = 2-(4-dimethylaminophenyl)diazenylbenzoate + 2 NADH + 2 H(+)</text>
        <dbReference type="Rhea" id="RHEA:55872"/>
        <dbReference type="ChEBI" id="CHEBI:15378"/>
        <dbReference type="ChEBI" id="CHEBI:15783"/>
        <dbReference type="ChEBI" id="CHEBI:16567"/>
        <dbReference type="ChEBI" id="CHEBI:57540"/>
        <dbReference type="ChEBI" id="CHEBI:57945"/>
        <dbReference type="ChEBI" id="CHEBI:71579"/>
        <dbReference type="EC" id="1.7.1.17"/>
    </reaction>
    <physiologicalReaction direction="right-to-left" evidence="5">
        <dbReference type="Rhea" id="RHEA:55874"/>
    </physiologicalReaction>
</comment>
<gene>
    <name evidence="6 8" type="primary">azoR</name>
    <name evidence="8" type="ORF">SDENCHOL_10628</name>
</gene>
<dbReference type="GO" id="GO:0010181">
    <property type="term" value="F:FMN binding"/>
    <property type="evidence" value="ECO:0007669"/>
    <property type="project" value="UniProtKB-UniRule"/>
</dbReference>
<keyword evidence="4 6" id="KW-0520">NAD</keyword>
<dbReference type="GO" id="GO:0016652">
    <property type="term" value="F:oxidoreductase activity, acting on NAD(P)H as acceptor"/>
    <property type="evidence" value="ECO:0007669"/>
    <property type="project" value="UniProtKB-UniRule"/>
</dbReference>
<dbReference type="HAMAP" id="MF_01216">
    <property type="entry name" value="Azoreductase_type1"/>
    <property type="match status" value="1"/>
</dbReference>
<dbReference type="EC" id="1.7.1.17" evidence="6"/>
<feature type="binding site" evidence="6">
    <location>
        <begin position="100"/>
        <end position="103"/>
    </location>
    <ligand>
        <name>FMN</name>
        <dbReference type="ChEBI" id="CHEBI:58210"/>
    </ligand>
</feature>
<dbReference type="GO" id="GO:0016655">
    <property type="term" value="F:oxidoreductase activity, acting on NAD(P)H, quinone or similar compound as acceptor"/>
    <property type="evidence" value="ECO:0007669"/>
    <property type="project" value="InterPro"/>
</dbReference>
<accession>A0A7Z7HPE1</accession>
<comment type="function">
    <text evidence="6">Also exhibits azoreductase activity. Catalyzes the reductive cleavage of the azo bond in aromatic azo compounds to the corresponding amines.</text>
</comment>